<evidence type="ECO:0008006" key="4">
    <source>
        <dbReference type="Google" id="ProtNLM"/>
    </source>
</evidence>
<gene>
    <name evidence="2" type="ORF">MNOR_LOCUS1413</name>
</gene>
<accession>A0AAV2PLZ2</accession>
<feature type="chain" id="PRO_5043741090" description="Secreted protein" evidence="1">
    <location>
        <begin position="17"/>
        <end position="131"/>
    </location>
</feature>
<protein>
    <recommendedName>
        <fullName evidence="4">Secreted protein</fullName>
    </recommendedName>
</protein>
<reference evidence="2 3" key="1">
    <citation type="submission" date="2024-05" db="EMBL/GenBank/DDBJ databases">
        <authorList>
            <person name="Wallberg A."/>
        </authorList>
    </citation>
    <scope>NUCLEOTIDE SEQUENCE [LARGE SCALE GENOMIC DNA]</scope>
</reference>
<dbReference type="AlphaFoldDB" id="A0AAV2PLZ2"/>
<organism evidence="2 3">
    <name type="scientific">Meganyctiphanes norvegica</name>
    <name type="common">Northern krill</name>
    <name type="synonym">Thysanopoda norvegica</name>
    <dbReference type="NCBI Taxonomy" id="48144"/>
    <lineage>
        <taxon>Eukaryota</taxon>
        <taxon>Metazoa</taxon>
        <taxon>Ecdysozoa</taxon>
        <taxon>Arthropoda</taxon>
        <taxon>Crustacea</taxon>
        <taxon>Multicrustacea</taxon>
        <taxon>Malacostraca</taxon>
        <taxon>Eumalacostraca</taxon>
        <taxon>Eucarida</taxon>
        <taxon>Euphausiacea</taxon>
        <taxon>Euphausiidae</taxon>
        <taxon>Meganyctiphanes</taxon>
    </lineage>
</organism>
<proteinExistence type="predicted"/>
<dbReference type="Proteomes" id="UP001497623">
    <property type="component" value="Unassembled WGS sequence"/>
</dbReference>
<evidence type="ECO:0000313" key="3">
    <source>
        <dbReference type="Proteomes" id="UP001497623"/>
    </source>
</evidence>
<feature type="non-terminal residue" evidence="2">
    <location>
        <position position="131"/>
    </location>
</feature>
<dbReference type="EMBL" id="CAXKWB010000374">
    <property type="protein sequence ID" value="CAL4060485.1"/>
    <property type="molecule type" value="Genomic_DNA"/>
</dbReference>
<evidence type="ECO:0000313" key="2">
    <source>
        <dbReference type="EMBL" id="CAL4060485.1"/>
    </source>
</evidence>
<evidence type="ECO:0000256" key="1">
    <source>
        <dbReference type="SAM" id="SignalP"/>
    </source>
</evidence>
<name>A0AAV2PLZ2_MEGNR</name>
<comment type="caution">
    <text evidence="2">The sequence shown here is derived from an EMBL/GenBank/DDBJ whole genome shotgun (WGS) entry which is preliminary data.</text>
</comment>
<keyword evidence="3" id="KW-1185">Reference proteome</keyword>
<keyword evidence="1" id="KW-0732">Signal</keyword>
<feature type="signal peptide" evidence="1">
    <location>
        <begin position="1"/>
        <end position="16"/>
    </location>
</feature>
<sequence length="131" mass="14048">MRAVYLLIFVFSDISAYLSPITTIIPPMMEGSTLVDSWIVSPSFRKDLSAPSTSTCISASIGLAVVTSHTTSPRTAAIIVPKAATTPPVFASLPFSANKPKRLTVNSLAPFFSRTESIASFLSSFFRSGFH</sequence>